<sequence>MSANDILEPETEAEQHGLLARLIRWENGRYAVETSTTLQSGGHKEQWYPVGGSVGYDASVFDTEADARDYFEDLTTLSSEAMWEKYGEQGVVGDPIATSLLLM</sequence>
<name>M0NFI0_9EURY</name>
<evidence type="ECO:0000313" key="1">
    <source>
        <dbReference type="EMBL" id="EMA56732.1"/>
    </source>
</evidence>
<dbReference type="RefSeq" id="WP_007736570.1">
    <property type="nucleotide sequence ID" value="NZ_AOMF01000020.1"/>
</dbReference>
<evidence type="ECO:0000313" key="2">
    <source>
        <dbReference type="Proteomes" id="UP000011680"/>
    </source>
</evidence>
<protein>
    <submittedName>
        <fullName evidence="1">Uncharacterized protein</fullName>
    </submittedName>
</protein>
<dbReference type="AlphaFoldDB" id="M0NFI0"/>
<dbReference type="Proteomes" id="UP000011680">
    <property type="component" value="Unassembled WGS sequence"/>
</dbReference>
<reference evidence="1 2" key="1">
    <citation type="journal article" date="2014" name="PLoS Genet.">
        <title>Phylogenetically driven sequencing of extremely halophilic archaea reveals strategies for static and dynamic osmo-response.</title>
        <authorList>
            <person name="Becker E.A."/>
            <person name="Seitzer P.M."/>
            <person name="Tritt A."/>
            <person name="Larsen D."/>
            <person name="Krusor M."/>
            <person name="Yao A.I."/>
            <person name="Wu D."/>
            <person name="Madern D."/>
            <person name="Eisen J.A."/>
            <person name="Darling A.E."/>
            <person name="Facciotti M.T."/>
        </authorList>
    </citation>
    <scope>NUCLEOTIDE SEQUENCE [LARGE SCALE GENOMIC DNA]</scope>
    <source>
        <strain evidence="1 2">JCM 13552</strain>
    </source>
</reference>
<keyword evidence="2" id="KW-1185">Reference proteome</keyword>
<organism evidence="1 2">
    <name type="scientific">Halococcus thailandensis JCM 13552</name>
    <dbReference type="NCBI Taxonomy" id="1227457"/>
    <lineage>
        <taxon>Archaea</taxon>
        <taxon>Methanobacteriati</taxon>
        <taxon>Methanobacteriota</taxon>
        <taxon>Stenosarchaea group</taxon>
        <taxon>Halobacteria</taxon>
        <taxon>Halobacteriales</taxon>
        <taxon>Halococcaceae</taxon>
        <taxon>Halococcus</taxon>
    </lineage>
</organism>
<dbReference type="STRING" id="1227457.C451_00755"/>
<gene>
    <name evidence="1" type="ORF">C451_00755</name>
</gene>
<dbReference type="PATRIC" id="fig|1227457.3.peg.129"/>
<accession>M0NFI0</accession>
<proteinExistence type="predicted"/>
<comment type="caution">
    <text evidence="1">The sequence shown here is derived from an EMBL/GenBank/DDBJ whole genome shotgun (WGS) entry which is preliminary data.</text>
</comment>
<dbReference type="EMBL" id="AOMF01000020">
    <property type="protein sequence ID" value="EMA56732.1"/>
    <property type="molecule type" value="Genomic_DNA"/>
</dbReference>
<dbReference type="eggNOG" id="ENOG502N606">
    <property type="taxonomic scope" value="Archaea"/>
</dbReference>